<dbReference type="PANTHER" id="PTHR23155:SF1052">
    <property type="entry name" value="DISEASE RESISTANCE PROTEIN RPM1"/>
    <property type="match status" value="1"/>
</dbReference>
<keyword evidence="1" id="KW-0677">Repeat</keyword>
<dbReference type="CDD" id="cd14798">
    <property type="entry name" value="RX-CC_like"/>
    <property type="match status" value="1"/>
</dbReference>
<dbReference type="InterPro" id="IPR032675">
    <property type="entry name" value="LRR_dom_sf"/>
</dbReference>
<dbReference type="Pfam" id="PF18052">
    <property type="entry name" value="Rx_N"/>
    <property type="match status" value="1"/>
</dbReference>
<keyword evidence="2" id="KW-0547">Nucleotide-binding</keyword>
<dbReference type="Gene3D" id="1.10.8.430">
    <property type="entry name" value="Helical domain of apoptotic protease-activating factors"/>
    <property type="match status" value="1"/>
</dbReference>
<dbReference type="Gene3D" id="1.20.5.4130">
    <property type="match status" value="1"/>
</dbReference>
<dbReference type="EMBL" id="JARPOI010000004">
    <property type="protein sequence ID" value="KAJ9182930.1"/>
    <property type="molecule type" value="Genomic_DNA"/>
</dbReference>
<dbReference type="PANTHER" id="PTHR23155">
    <property type="entry name" value="DISEASE RESISTANCE PROTEIN RP"/>
    <property type="match status" value="1"/>
</dbReference>
<reference evidence="8" key="1">
    <citation type="journal article" date="2023" name="Plant Biotechnol. J.">
        <title>Chromosome-level wild Hevea brasiliensis genome provides new tools for genomic-assisted breeding and valuable loci to elevate rubber yield.</title>
        <authorList>
            <person name="Cheng H."/>
            <person name="Song X."/>
            <person name="Hu Y."/>
            <person name="Wu T."/>
            <person name="Yang Q."/>
            <person name="An Z."/>
            <person name="Feng S."/>
            <person name="Deng Z."/>
            <person name="Wu W."/>
            <person name="Zeng X."/>
            <person name="Tu M."/>
            <person name="Wang X."/>
            <person name="Huang H."/>
        </authorList>
    </citation>
    <scope>NUCLEOTIDE SEQUENCE</scope>
    <source>
        <strain evidence="8">MT/VB/25A 57/8</strain>
    </source>
</reference>
<sequence>MAEAAVGWAINMLDSLLTGEVKLLRDFHKQFEDVKDELETIKSFLRDADARLDRENVDSRIRNWVKQVREVAFRIEDVIDECMFHVARYQDQHGLHKMARFFKNLMSRHKIASKIQSIKESIGEIRERREKYGFNFLSEQGSSERQNSWHDPRVASLFIEEAQLVGIESPKADLIRLLVQGISKNTIISVVGMGGLGKTTLARKVYDSKEVISHFNCKAWITVSQSYKMEELLRNMIKELQREEAQVSFQGIENMDESLLIRKLREYLSERRYIVVLDDVWKIDFWGDIRIVFPDNDRGSRIIITTRNEDVAASTKESSSYHIYKLQPLPRDKAFELFWKKVFQSKEGYCPLELRELSDAIVEKCEGLPLAIVTIGGLLATKDVSVSEWQRFCNGLASALASDQRFSSIAKILSLSYHDLPYHLKSCFLYLSLFPEDYSINCWRLIRLWIAEGFIKERQGGTLEEIAEEYLMELIRRSLVQLAAVSIDGKPRDCRVHDLVREVILSRSKELSFHQVSLENYESLKGRSRHLSIYDRATNIPDSGSNFQTHSIIFLGVNELPKSLISFFFTNLKLLRALDLQGAPLDHIPKELGILWHLRYLSLKGTKVKMLPTSIGKLCNLETLDLKYSLVHDLPVEINRLLKLRHLLACSVNFDNEMNFNSLRGVKMQGNIGYLKALQKLKYIELDDDTGLISQVEKLTQPRSLKIKKMKREKGMALCSALEKMTCLHTLGVSSIDEEEFLDLESISNPLPLLQRLVLTGPLLQLPHWIPKQTSLIKIFLYYSRLGDAAIRALQALPNLLELRFYEGYNGEQLHFRRGCFQKLKQLYLNSLIPLNVLIIDEGSLPLLEELGIGPCPNLKEVPSSVYFLRNLKTLKFVDIKREFAIGMLPDGGPDYWKVKHIPTVFFSYTIKGLGYRHYKLGDSDLVKHLHRDSD</sequence>
<dbReference type="Gene3D" id="1.10.10.10">
    <property type="entry name" value="Winged helix-like DNA-binding domain superfamily/Winged helix DNA-binding domain"/>
    <property type="match status" value="1"/>
</dbReference>
<dbReference type="InterPro" id="IPR055414">
    <property type="entry name" value="LRR_R13L4/SHOC2-like"/>
</dbReference>
<organism evidence="8 9">
    <name type="scientific">Hevea brasiliensis</name>
    <name type="common">Para rubber tree</name>
    <name type="synonym">Siphonia brasiliensis</name>
    <dbReference type="NCBI Taxonomy" id="3981"/>
    <lineage>
        <taxon>Eukaryota</taxon>
        <taxon>Viridiplantae</taxon>
        <taxon>Streptophyta</taxon>
        <taxon>Embryophyta</taxon>
        <taxon>Tracheophyta</taxon>
        <taxon>Spermatophyta</taxon>
        <taxon>Magnoliopsida</taxon>
        <taxon>eudicotyledons</taxon>
        <taxon>Gunneridae</taxon>
        <taxon>Pentapetalae</taxon>
        <taxon>rosids</taxon>
        <taxon>fabids</taxon>
        <taxon>Malpighiales</taxon>
        <taxon>Euphorbiaceae</taxon>
        <taxon>Crotonoideae</taxon>
        <taxon>Micrandreae</taxon>
        <taxon>Hevea</taxon>
    </lineage>
</organism>
<dbReference type="SUPFAM" id="SSF52540">
    <property type="entry name" value="P-loop containing nucleoside triphosphate hydrolases"/>
    <property type="match status" value="1"/>
</dbReference>
<dbReference type="Pfam" id="PF00931">
    <property type="entry name" value="NB-ARC"/>
    <property type="match status" value="1"/>
</dbReference>
<feature type="domain" description="Disease resistance protein winged helix" evidence="6">
    <location>
        <begin position="433"/>
        <end position="504"/>
    </location>
</feature>
<dbReference type="InterPro" id="IPR058922">
    <property type="entry name" value="WHD_DRP"/>
</dbReference>
<dbReference type="InterPro" id="IPR036388">
    <property type="entry name" value="WH-like_DNA-bd_sf"/>
</dbReference>
<comment type="caution">
    <text evidence="8">The sequence shown here is derived from an EMBL/GenBank/DDBJ whole genome shotgun (WGS) entry which is preliminary data.</text>
</comment>
<evidence type="ECO:0000259" key="6">
    <source>
        <dbReference type="Pfam" id="PF23559"/>
    </source>
</evidence>
<dbReference type="Gene3D" id="3.40.50.300">
    <property type="entry name" value="P-loop containing nucleotide triphosphate hydrolases"/>
    <property type="match status" value="1"/>
</dbReference>
<dbReference type="InterPro" id="IPR042197">
    <property type="entry name" value="Apaf_helical"/>
</dbReference>
<keyword evidence="3" id="KW-0611">Plant defense</keyword>
<dbReference type="InterPro" id="IPR002182">
    <property type="entry name" value="NB-ARC"/>
</dbReference>
<dbReference type="InterPro" id="IPR041118">
    <property type="entry name" value="Rx_N"/>
</dbReference>
<evidence type="ECO:0000313" key="8">
    <source>
        <dbReference type="EMBL" id="KAJ9182930.1"/>
    </source>
</evidence>
<evidence type="ECO:0000313" key="9">
    <source>
        <dbReference type="Proteomes" id="UP001174677"/>
    </source>
</evidence>
<evidence type="ECO:0000259" key="5">
    <source>
        <dbReference type="Pfam" id="PF18052"/>
    </source>
</evidence>
<dbReference type="InterPro" id="IPR044974">
    <property type="entry name" value="Disease_R_plants"/>
</dbReference>
<dbReference type="InterPro" id="IPR038005">
    <property type="entry name" value="RX-like_CC"/>
</dbReference>
<protein>
    <recommendedName>
        <fullName evidence="10">Disease resistance protein RPM1-like</fullName>
    </recommendedName>
</protein>
<feature type="domain" description="Disease resistance N-terminal" evidence="5">
    <location>
        <begin position="5"/>
        <end position="95"/>
    </location>
</feature>
<keyword evidence="9" id="KW-1185">Reference proteome</keyword>
<dbReference type="SUPFAM" id="SSF52058">
    <property type="entry name" value="L domain-like"/>
    <property type="match status" value="1"/>
</dbReference>
<evidence type="ECO:0000259" key="7">
    <source>
        <dbReference type="Pfam" id="PF23598"/>
    </source>
</evidence>
<dbReference type="InterPro" id="IPR027417">
    <property type="entry name" value="P-loop_NTPase"/>
</dbReference>
<gene>
    <name evidence="8" type="ORF">P3X46_006861</name>
</gene>
<dbReference type="Pfam" id="PF23598">
    <property type="entry name" value="LRR_14"/>
    <property type="match status" value="1"/>
</dbReference>
<dbReference type="PRINTS" id="PR00364">
    <property type="entry name" value="DISEASERSIST"/>
</dbReference>
<evidence type="ECO:0008006" key="10">
    <source>
        <dbReference type="Google" id="ProtNLM"/>
    </source>
</evidence>
<feature type="domain" description="Disease resistance R13L4/SHOC-2-like LRR" evidence="7">
    <location>
        <begin position="569"/>
        <end position="881"/>
    </location>
</feature>
<accession>A0ABQ9MU65</accession>
<dbReference type="Pfam" id="PF23559">
    <property type="entry name" value="WHD_DRP"/>
    <property type="match status" value="1"/>
</dbReference>
<dbReference type="Proteomes" id="UP001174677">
    <property type="component" value="Chromosome 4"/>
</dbReference>
<feature type="domain" description="NB-ARC" evidence="4">
    <location>
        <begin position="172"/>
        <end position="346"/>
    </location>
</feature>
<evidence type="ECO:0000256" key="2">
    <source>
        <dbReference type="ARBA" id="ARBA00022741"/>
    </source>
</evidence>
<name>A0ABQ9MU65_HEVBR</name>
<evidence type="ECO:0000256" key="1">
    <source>
        <dbReference type="ARBA" id="ARBA00022737"/>
    </source>
</evidence>
<evidence type="ECO:0000259" key="4">
    <source>
        <dbReference type="Pfam" id="PF00931"/>
    </source>
</evidence>
<dbReference type="Gene3D" id="3.80.10.10">
    <property type="entry name" value="Ribonuclease Inhibitor"/>
    <property type="match status" value="1"/>
</dbReference>
<proteinExistence type="predicted"/>
<evidence type="ECO:0000256" key="3">
    <source>
        <dbReference type="ARBA" id="ARBA00022821"/>
    </source>
</evidence>